<dbReference type="RefSeq" id="WP_028312516.1">
    <property type="nucleotide sequence ID" value="NZ_KI519499.1"/>
</dbReference>
<dbReference type="AlphaFoldDB" id="A0A8B6X656"/>
<dbReference type="Proteomes" id="UP000675920">
    <property type="component" value="Unplaced"/>
</dbReference>
<accession>A0A8B6X656</accession>
<sequence length="94" mass="9926">MASISITRNHQLGLEGARRVSQKVVDKLAEKFGLSSGGWQGNSLAFYRPGVDGKVQISDSRVEVTIELGFMFAGFAGAIEQQLAASIDKAIAAG</sequence>
<evidence type="ECO:0000313" key="2">
    <source>
        <dbReference type="RefSeq" id="WP_028312516.1"/>
    </source>
</evidence>
<protein>
    <submittedName>
        <fullName evidence="2">Polyhydroxyalkanoic acid system family protein</fullName>
    </submittedName>
</protein>
<dbReference type="InterPro" id="IPR013433">
    <property type="entry name" value="PHA_gran_rgn"/>
</dbReference>
<name>A0A8B6X656_9BURK</name>
<dbReference type="NCBIfam" id="TIGR02610">
    <property type="entry name" value="PHA_gran_rgn"/>
    <property type="match status" value="1"/>
</dbReference>
<organism evidence="1 2">
    <name type="scientific">Derxia gummosa DSM 723</name>
    <dbReference type="NCBI Taxonomy" id="1121388"/>
    <lineage>
        <taxon>Bacteria</taxon>
        <taxon>Pseudomonadati</taxon>
        <taxon>Pseudomonadota</taxon>
        <taxon>Betaproteobacteria</taxon>
        <taxon>Burkholderiales</taxon>
        <taxon>Alcaligenaceae</taxon>
        <taxon>Derxia</taxon>
    </lineage>
</organism>
<reference evidence="2" key="1">
    <citation type="submission" date="2025-08" db="UniProtKB">
        <authorList>
            <consortium name="RefSeq"/>
        </authorList>
    </citation>
    <scope>IDENTIFICATION</scope>
</reference>
<evidence type="ECO:0000313" key="1">
    <source>
        <dbReference type="Proteomes" id="UP000675920"/>
    </source>
</evidence>
<dbReference type="OrthoDB" id="287584at2"/>
<proteinExistence type="predicted"/>
<keyword evidence="1" id="KW-1185">Reference proteome</keyword>
<dbReference type="Pfam" id="PF09650">
    <property type="entry name" value="PHA_gran_rgn"/>
    <property type="match status" value="1"/>
</dbReference>